<accession>A0A024S3R1</accession>
<evidence type="ECO:0000313" key="2">
    <source>
        <dbReference type="EMBL" id="ETR99999.1"/>
    </source>
</evidence>
<gene>
    <name evidence="2" type="ORF">M419DRAFT_124249</name>
</gene>
<protein>
    <submittedName>
        <fullName evidence="2">Uncharacterized protein</fullName>
    </submittedName>
</protein>
<reference evidence="3" key="1">
    <citation type="journal article" date="2013" name="Ind. Biotechnol.">
        <title>Comparative genomics analysis of Trichoderma reesei strains.</title>
        <authorList>
            <person name="Koike H."/>
            <person name="Aerts A."/>
            <person name="LaButti K."/>
            <person name="Grigoriev I.V."/>
            <person name="Baker S.E."/>
        </authorList>
    </citation>
    <scope>NUCLEOTIDE SEQUENCE [LARGE SCALE GENOMIC DNA]</scope>
    <source>
        <strain evidence="3">ATCC 56765 / BCRC 32924 / NRRL 11460 / Rut C-30</strain>
    </source>
</reference>
<feature type="compositionally biased region" description="Basic and acidic residues" evidence="1">
    <location>
        <begin position="73"/>
        <end position="85"/>
    </location>
</feature>
<evidence type="ECO:0000313" key="3">
    <source>
        <dbReference type="Proteomes" id="UP000024376"/>
    </source>
</evidence>
<dbReference type="HOGENOM" id="CLU_2514249_0_0_1"/>
<sequence length="85" mass="9240">MRIESSRRLRNPTLLLCECASEVALAAQEQDQAQETGGFLVDDVRQDRHGGLVEHGATLTAPRSFGSGCTGSRGDKTAKQRLREV</sequence>
<dbReference type="AlphaFoldDB" id="A0A024S3R1"/>
<dbReference type="Proteomes" id="UP000024376">
    <property type="component" value="Unassembled WGS sequence"/>
</dbReference>
<proteinExistence type="predicted"/>
<dbReference type="EMBL" id="KI911154">
    <property type="protein sequence ID" value="ETR99999.1"/>
    <property type="molecule type" value="Genomic_DNA"/>
</dbReference>
<feature type="region of interest" description="Disordered" evidence="1">
    <location>
        <begin position="63"/>
        <end position="85"/>
    </location>
</feature>
<dbReference type="KEGG" id="trr:M419DRAFT_124249"/>
<name>A0A024S3R1_HYPJR</name>
<evidence type="ECO:0000256" key="1">
    <source>
        <dbReference type="SAM" id="MobiDB-lite"/>
    </source>
</evidence>
<organism evidence="2 3">
    <name type="scientific">Hypocrea jecorina (strain ATCC 56765 / BCRC 32924 / NRRL 11460 / Rut C-30)</name>
    <name type="common">Trichoderma reesei</name>
    <dbReference type="NCBI Taxonomy" id="1344414"/>
    <lineage>
        <taxon>Eukaryota</taxon>
        <taxon>Fungi</taxon>
        <taxon>Dikarya</taxon>
        <taxon>Ascomycota</taxon>
        <taxon>Pezizomycotina</taxon>
        <taxon>Sordariomycetes</taxon>
        <taxon>Hypocreomycetidae</taxon>
        <taxon>Hypocreales</taxon>
        <taxon>Hypocreaceae</taxon>
        <taxon>Trichoderma</taxon>
    </lineage>
</organism>